<dbReference type="PANTHER" id="PTHR43176">
    <property type="entry name" value="3-HYDROXYISOBUTYRYL-COA HYDROLASE-RELATED"/>
    <property type="match status" value="1"/>
</dbReference>
<proteinExistence type="evidence at transcript level"/>
<reference evidence="5" key="1">
    <citation type="journal article" date="2012" name="BMC Genomics">
        <title>Characterisation of full-length cDNA sequences provides insights into the Eimeria tenella transcriptome.</title>
        <authorList>
            <person name="Amiruddin N."/>
            <person name="Lee X.W."/>
            <person name="Blake D.P."/>
            <person name="Suzuki Y."/>
            <person name="Tay Y.L."/>
            <person name="Lim L.S."/>
            <person name="Tomley F.M."/>
            <person name="Watanabe J."/>
            <person name="Sugimoto C."/>
            <person name="Wan K.L."/>
        </authorList>
    </citation>
    <scope>NUCLEOTIDE SEQUENCE</scope>
    <source>
        <strain evidence="5">Houghton</strain>
    </source>
</reference>
<dbReference type="InterPro" id="IPR029045">
    <property type="entry name" value="ClpP/crotonase-like_dom_sf"/>
</dbReference>
<evidence type="ECO:0000256" key="2">
    <source>
        <dbReference type="ARBA" id="ARBA00011915"/>
    </source>
</evidence>
<evidence type="ECO:0000256" key="1">
    <source>
        <dbReference type="ARBA" id="ARBA00001709"/>
    </source>
</evidence>
<dbReference type="AlphaFoldDB" id="H9BA28"/>
<comment type="catalytic activity">
    <reaction evidence="1">
        <text>3-hydroxy-2-methylpropanoyl-CoA + H2O = 3-hydroxy-2-methylpropanoate + CoA + H(+)</text>
        <dbReference type="Rhea" id="RHEA:20888"/>
        <dbReference type="ChEBI" id="CHEBI:11805"/>
        <dbReference type="ChEBI" id="CHEBI:15377"/>
        <dbReference type="ChEBI" id="CHEBI:15378"/>
        <dbReference type="ChEBI" id="CHEBI:57287"/>
        <dbReference type="ChEBI" id="CHEBI:57340"/>
        <dbReference type="EC" id="3.1.2.4"/>
    </reaction>
</comment>
<dbReference type="Pfam" id="PF16113">
    <property type="entry name" value="ECH_2"/>
    <property type="match status" value="1"/>
</dbReference>
<evidence type="ECO:0000313" key="5">
    <source>
        <dbReference type="EMBL" id="AET50838.1"/>
    </source>
</evidence>
<dbReference type="InterPro" id="IPR032259">
    <property type="entry name" value="HIBYL-CoA-H"/>
</dbReference>
<protein>
    <recommendedName>
        <fullName evidence="2">3-hydroxyisobutyryl-CoA hydrolase</fullName>
        <ecNumber evidence="2">3.1.2.4</ecNumber>
    </recommendedName>
</protein>
<accession>H9BA28</accession>
<dbReference type="Gene3D" id="3.90.226.10">
    <property type="entry name" value="2-enoyl-CoA Hydratase, Chain A, domain 1"/>
    <property type="match status" value="1"/>
</dbReference>
<evidence type="ECO:0000259" key="4">
    <source>
        <dbReference type="Pfam" id="PF16113"/>
    </source>
</evidence>
<dbReference type="GO" id="GO:0006574">
    <property type="term" value="P:L-valine catabolic process"/>
    <property type="evidence" value="ECO:0007669"/>
    <property type="project" value="TreeGrafter"/>
</dbReference>
<feature type="domain" description="Enoyl-CoA hydratase/isomerase" evidence="4">
    <location>
        <begin position="178"/>
        <end position="466"/>
    </location>
</feature>
<dbReference type="PANTHER" id="PTHR43176:SF3">
    <property type="entry name" value="3-HYDROXYISOBUTYRYL-COA HYDROLASE, MITOCHONDRIAL"/>
    <property type="match status" value="1"/>
</dbReference>
<dbReference type="VEuPathDB" id="ToxoDB:ETH_00034790"/>
<dbReference type="EMBL" id="JN987615">
    <property type="protein sequence ID" value="AET50838.1"/>
    <property type="molecule type" value="mRNA"/>
</dbReference>
<sequence>MISGGTLASFCVSHAHHIIYSLICAAVQRTNPTMATAARSSRGIATTGGPLGSIASRICGPEFYPSSRENTQLIYVSAPQELDNCLSVRLPTLTHLGRTTQSLVFLGNSWGRKSMSLQRRFVRTGFFRSDFDFTDPDKVLFAEPADEWRHSDGAGALTEAVLERCNVGMGLCILNREHLDSETVFGLYRRLRDLEVNSLKKFCCLTSRRRSTFSSGLSHSHILAFAETTQTSRKGVLPACALWLLQNAFELHAVVQSYSKPLVCLLNGRSEGDGAAICLLANRSAAYKHSSFVCDTTSMGFIPTLGLSFALGRLRGSLGAFLALTGHELRAQDLVWSGLCRYWVSPEALHFLEVTAEKQLEISEQDGKALLEEHFLDPPGDYSLDLWEEIIDDHFHHSTLEDVLHALDSTASGISSRQNLPSSLTPQRVATWAKAVASRIRQRSPLAQKLTLELLRRQKLLQQEILEDANITPHEWRSIKSMDAVLSSNVQDDSMKQILEAVDERLLMQALENEFRVAIRLICSSRDLIEGLRSRLLEHVPDLYSPPRWTDDADVPLEPFFDPLPAPSGPSGTDGLLPCRMTPGGAGAGLSERQQARLSTRWSWDIFRHVAKQEGFKLK</sequence>
<keyword evidence="3" id="KW-0378">Hydrolase</keyword>
<dbReference type="InterPro" id="IPR045004">
    <property type="entry name" value="ECH_dom"/>
</dbReference>
<dbReference type="SUPFAM" id="SSF52096">
    <property type="entry name" value="ClpP/crotonase"/>
    <property type="match status" value="1"/>
</dbReference>
<organism evidence="5">
    <name type="scientific">Eimeria tenella</name>
    <name type="common">Coccidian parasite</name>
    <dbReference type="NCBI Taxonomy" id="5802"/>
    <lineage>
        <taxon>Eukaryota</taxon>
        <taxon>Sar</taxon>
        <taxon>Alveolata</taxon>
        <taxon>Apicomplexa</taxon>
        <taxon>Conoidasida</taxon>
        <taxon>Coccidia</taxon>
        <taxon>Eucoccidiorida</taxon>
        <taxon>Eimeriorina</taxon>
        <taxon>Eimeriidae</taxon>
        <taxon>Eimeria</taxon>
    </lineage>
</organism>
<dbReference type="GO" id="GO:0003860">
    <property type="term" value="F:3-hydroxyisobutyryl-CoA hydrolase activity"/>
    <property type="evidence" value="ECO:0007669"/>
    <property type="project" value="UniProtKB-EC"/>
</dbReference>
<name>H9BA28_EIMTE</name>
<evidence type="ECO:0000256" key="3">
    <source>
        <dbReference type="ARBA" id="ARBA00022801"/>
    </source>
</evidence>
<dbReference type="VEuPathDB" id="ToxoDB:ETH2_1536200"/>
<dbReference type="EC" id="3.1.2.4" evidence="2"/>